<organism evidence="8 9">
    <name type="scientific">Arachidicoccus ginsenosidivorans</name>
    <dbReference type="NCBI Taxonomy" id="496057"/>
    <lineage>
        <taxon>Bacteria</taxon>
        <taxon>Pseudomonadati</taxon>
        <taxon>Bacteroidota</taxon>
        <taxon>Chitinophagia</taxon>
        <taxon>Chitinophagales</taxon>
        <taxon>Chitinophagaceae</taxon>
        <taxon>Arachidicoccus</taxon>
    </lineage>
</organism>
<evidence type="ECO:0000256" key="3">
    <source>
        <dbReference type="SAM" id="SignalP"/>
    </source>
</evidence>
<dbReference type="InterPro" id="IPR058792">
    <property type="entry name" value="Beta-barrel_RND_2"/>
</dbReference>
<reference evidence="8 9" key="1">
    <citation type="journal article" date="2017" name="Int. J. Syst. Evol. Microbiol.">
        <title>Arachidicoccus ginsenosidivorans sp. nov., with ginsenoside-converting activity isolated from ginseng cultivating soil.</title>
        <authorList>
            <person name="Siddiqi M.Z."/>
            <person name="Aslam Z."/>
            <person name="Im W.T."/>
        </authorList>
    </citation>
    <scope>NUCLEOTIDE SEQUENCE [LARGE SCALE GENOMIC DNA]</scope>
    <source>
        <strain evidence="8 9">Gsoil 809</strain>
    </source>
</reference>
<dbReference type="KEGG" id="agi:FSB73_18110"/>
<evidence type="ECO:0000259" key="6">
    <source>
        <dbReference type="Pfam" id="PF25954"/>
    </source>
</evidence>
<feature type="signal peptide" evidence="3">
    <location>
        <begin position="1"/>
        <end position="20"/>
    </location>
</feature>
<dbReference type="OrthoDB" id="9806939at2"/>
<dbReference type="Pfam" id="PF25954">
    <property type="entry name" value="Beta-barrel_RND_2"/>
    <property type="match status" value="1"/>
</dbReference>
<evidence type="ECO:0000256" key="2">
    <source>
        <dbReference type="ARBA" id="ARBA00022448"/>
    </source>
</evidence>
<dbReference type="PANTHER" id="PTHR30097:SF15">
    <property type="entry name" value="CATION EFFLUX SYSTEM PROTEIN CUSB"/>
    <property type="match status" value="1"/>
</dbReference>
<proteinExistence type="inferred from homology"/>
<dbReference type="Pfam" id="PF19335">
    <property type="entry name" value="HMBD"/>
    <property type="match status" value="1"/>
</dbReference>
<evidence type="ECO:0000259" key="7">
    <source>
        <dbReference type="Pfam" id="PF25967"/>
    </source>
</evidence>
<dbReference type="InterPro" id="IPR058790">
    <property type="entry name" value="BSH_CusB"/>
</dbReference>
<feature type="domain" description="Multidrug resistance protein MdtA-like C-terminal permuted SH3" evidence="7">
    <location>
        <begin position="337"/>
        <end position="394"/>
    </location>
</feature>
<dbReference type="AlphaFoldDB" id="A0A5B8VPD7"/>
<dbReference type="Pfam" id="PF25967">
    <property type="entry name" value="RND-MFP_C"/>
    <property type="match status" value="1"/>
</dbReference>
<dbReference type="InterPro" id="IPR058627">
    <property type="entry name" value="MdtA-like_C"/>
</dbReference>
<evidence type="ECO:0000259" key="5">
    <source>
        <dbReference type="Pfam" id="PF25919"/>
    </source>
</evidence>
<feature type="domain" description="CusB-like barrel-sandwich hybrid" evidence="5">
    <location>
        <begin position="126"/>
        <end position="249"/>
    </location>
</feature>
<keyword evidence="9" id="KW-1185">Reference proteome</keyword>
<comment type="similarity">
    <text evidence="1">Belongs to the membrane fusion protein (MFP) (TC 8.A.1) family.</text>
</comment>
<dbReference type="InterPro" id="IPR045800">
    <property type="entry name" value="HMBD"/>
</dbReference>
<evidence type="ECO:0000313" key="9">
    <source>
        <dbReference type="Proteomes" id="UP000321291"/>
    </source>
</evidence>
<dbReference type="RefSeq" id="WP_146785408.1">
    <property type="nucleotide sequence ID" value="NZ_CP042434.1"/>
</dbReference>
<dbReference type="Gene3D" id="2.40.30.170">
    <property type="match status" value="1"/>
</dbReference>
<dbReference type="GO" id="GO:0015679">
    <property type="term" value="P:plasma membrane copper ion transport"/>
    <property type="evidence" value="ECO:0007669"/>
    <property type="project" value="TreeGrafter"/>
</dbReference>
<evidence type="ECO:0000256" key="1">
    <source>
        <dbReference type="ARBA" id="ARBA00009477"/>
    </source>
</evidence>
<dbReference type="GO" id="GO:0046914">
    <property type="term" value="F:transition metal ion binding"/>
    <property type="evidence" value="ECO:0007669"/>
    <property type="project" value="TreeGrafter"/>
</dbReference>
<name>A0A5B8VPD7_9BACT</name>
<dbReference type="Proteomes" id="UP000321291">
    <property type="component" value="Chromosome"/>
</dbReference>
<dbReference type="GO" id="GO:0060003">
    <property type="term" value="P:copper ion export"/>
    <property type="evidence" value="ECO:0007669"/>
    <property type="project" value="TreeGrafter"/>
</dbReference>
<dbReference type="GO" id="GO:0030288">
    <property type="term" value="C:outer membrane-bounded periplasmic space"/>
    <property type="evidence" value="ECO:0007669"/>
    <property type="project" value="TreeGrafter"/>
</dbReference>
<feature type="domain" description="Heavy metal binding" evidence="4">
    <location>
        <begin position="44"/>
        <end position="69"/>
    </location>
</feature>
<dbReference type="PANTHER" id="PTHR30097">
    <property type="entry name" value="CATION EFFLUX SYSTEM PROTEIN CUSB"/>
    <property type="match status" value="1"/>
</dbReference>
<dbReference type="SUPFAM" id="SSF111369">
    <property type="entry name" value="HlyD-like secretion proteins"/>
    <property type="match status" value="1"/>
</dbReference>
<dbReference type="GO" id="GO:0022857">
    <property type="term" value="F:transmembrane transporter activity"/>
    <property type="evidence" value="ECO:0007669"/>
    <property type="project" value="InterPro"/>
</dbReference>
<feature type="domain" description="CusB-like beta-barrel" evidence="6">
    <location>
        <begin position="254"/>
        <end position="331"/>
    </location>
</feature>
<dbReference type="Gene3D" id="2.40.420.20">
    <property type="match status" value="1"/>
</dbReference>
<evidence type="ECO:0000259" key="4">
    <source>
        <dbReference type="Pfam" id="PF19335"/>
    </source>
</evidence>
<sequence length="426" mass="46989">MQYKWIIIGSLLLFSLAACNNKQDGKAAAQVTDSLPQKKESVIYTCPMHHQIREKAPGKCPICGMTLVPLDQGPAEKNPEDTLAELRISSRRQLLAGIHTDTAQITNLPGELVLTATTLFNPKQQDVISARVNGWIEKMYVRNPGEEIFTGQKLYDLYSPDLLSAEKDYLLAVQQKGLFKEASVDFTATIQAMKQKLLRWGLSQKQIDHLHDQPPTGKTAIYSESAGYLIQKMKEEGGYVKEGEAVLSLAENNTLWVQAQLYDQQLPLISKDTQIWVELAGSTGQKLPGKIVFDNPVNQQNSRVHLVNIAISNPDGKIQPGMLAYVHMQTSKGQPGVVIPQSSVIYGQDHAYVWIKRPDSSFERREVTLGKDNTSQVAVLQGVKAGESVVSSGAYLLNSEYILKNGSGANLSGMQMSDMKMSGRSK</sequence>
<dbReference type="PROSITE" id="PS51257">
    <property type="entry name" value="PROKAR_LIPOPROTEIN"/>
    <property type="match status" value="1"/>
</dbReference>
<accession>A0A5B8VPD7</accession>
<feature type="chain" id="PRO_5022944142" evidence="3">
    <location>
        <begin position="21"/>
        <end position="426"/>
    </location>
</feature>
<keyword evidence="3" id="KW-0732">Signal</keyword>
<gene>
    <name evidence="8" type="ORF">FSB73_18110</name>
</gene>
<dbReference type="InterPro" id="IPR006143">
    <property type="entry name" value="RND_pump_MFP"/>
</dbReference>
<dbReference type="Pfam" id="PF25919">
    <property type="entry name" value="BSH_CusB"/>
    <property type="match status" value="1"/>
</dbReference>
<keyword evidence="2" id="KW-0813">Transport</keyword>
<dbReference type="InterPro" id="IPR051909">
    <property type="entry name" value="MFP_Cation_Efflux"/>
</dbReference>
<evidence type="ECO:0000313" key="8">
    <source>
        <dbReference type="EMBL" id="QEC73299.1"/>
    </source>
</evidence>
<dbReference type="EMBL" id="CP042434">
    <property type="protein sequence ID" value="QEC73299.1"/>
    <property type="molecule type" value="Genomic_DNA"/>
</dbReference>
<dbReference type="GO" id="GO:0016020">
    <property type="term" value="C:membrane"/>
    <property type="evidence" value="ECO:0007669"/>
    <property type="project" value="InterPro"/>
</dbReference>
<dbReference type="NCBIfam" id="TIGR01730">
    <property type="entry name" value="RND_mfp"/>
    <property type="match status" value="1"/>
</dbReference>
<protein>
    <submittedName>
        <fullName evidence="8">Efflux RND transporter periplasmic adaptor subunit</fullName>
    </submittedName>
</protein>